<comment type="similarity">
    <text evidence="1">Belongs to the peptidase C40 family.</text>
</comment>
<feature type="domain" description="NlpC/P60" evidence="7">
    <location>
        <begin position="393"/>
        <end position="554"/>
    </location>
</feature>
<dbReference type="InterPro" id="IPR038765">
    <property type="entry name" value="Papain-like_cys_pep_sf"/>
</dbReference>
<proteinExistence type="inferred from homology"/>
<evidence type="ECO:0000256" key="6">
    <source>
        <dbReference type="SAM" id="SignalP"/>
    </source>
</evidence>
<protein>
    <submittedName>
        <fullName evidence="8">NlpC/P60 family protein</fullName>
    </submittedName>
</protein>
<evidence type="ECO:0000313" key="8">
    <source>
        <dbReference type="EMBL" id="EEZ61742.1"/>
    </source>
</evidence>
<dbReference type="InterPro" id="IPR051202">
    <property type="entry name" value="Peptidase_C40"/>
</dbReference>
<dbReference type="InterPro" id="IPR000064">
    <property type="entry name" value="NLP_P60_dom"/>
</dbReference>
<dbReference type="PROSITE" id="PS51935">
    <property type="entry name" value="NLPC_P60"/>
    <property type="match status" value="1"/>
</dbReference>
<evidence type="ECO:0000256" key="1">
    <source>
        <dbReference type="ARBA" id="ARBA00007074"/>
    </source>
</evidence>
<dbReference type="PANTHER" id="PTHR47053">
    <property type="entry name" value="MUREIN DD-ENDOPEPTIDASE MEPH-RELATED"/>
    <property type="match status" value="1"/>
</dbReference>
<feature type="region of interest" description="Disordered" evidence="5">
    <location>
        <begin position="42"/>
        <end position="216"/>
    </location>
</feature>
<accession>D0WGX9</accession>
<dbReference type="OrthoDB" id="9815778at2"/>
<keyword evidence="4" id="KW-0788">Thiol protease</keyword>
<keyword evidence="6" id="KW-0732">Signal</keyword>
<gene>
    <name evidence="8" type="ORF">HMPREF0762_01084</name>
</gene>
<reference evidence="8" key="1">
    <citation type="submission" date="2009-10" db="EMBL/GenBank/DDBJ databases">
        <authorList>
            <person name="Weinstock G."/>
            <person name="Sodergren E."/>
            <person name="Clifton S."/>
            <person name="Fulton L."/>
            <person name="Fulton B."/>
            <person name="Courtney L."/>
            <person name="Fronick C."/>
            <person name="Harrison M."/>
            <person name="Strong C."/>
            <person name="Farmer C."/>
            <person name="Delahaunty K."/>
            <person name="Markovic C."/>
            <person name="Hall O."/>
            <person name="Minx P."/>
            <person name="Tomlinson C."/>
            <person name="Mitreva M."/>
            <person name="Nelson J."/>
            <person name="Hou S."/>
            <person name="Wollam A."/>
            <person name="Pepin K.H."/>
            <person name="Johnson M."/>
            <person name="Bhonagiri V."/>
            <person name="Nash W.E."/>
            <person name="Warren W."/>
            <person name="Chinwalla A."/>
            <person name="Mardis E.R."/>
            <person name="Wilson R.K."/>
        </authorList>
    </citation>
    <scope>NUCLEOTIDE SEQUENCE [LARGE SCALE GENOMIC DNA]</scope>
    <source>
        <strain evidence="8">ATCC 700122</strain>
    </source>
</reference>
<feature type="compositionally biased region" description="Basic and acidic residues" evidence="5">
    <location>
        <begin position="126"/>
        <end position="145"/>
    </location>
</feature>
<dbReference type="RefSeq" id="WP_006362341.1">
    <property type="nucleotide sequence ID" value="NZ_GG700630.1"/>
</dbReference>
<evidence type="ECO:0000256" key="5">
    <source>
        <dbReference type="SAM" id="MobiDB-lite"/>
    </source>
</evidence>
<comment type="caution">
    <text evidence="8">The sequence shown here is derived from an EMBL/GenBank/DDBJ whole genome shotgun (WGS) entry which is preliminary data.</text>
</comment>
<evidence type="ECO:0000259" key="7">
    <source>
        <dbReference type="PROSITE" id="PS51935"/>
    </source>
</evidence>
<keyword evidence="9" id="KW-1185">Reference proteome</keyword>
<dbReference type="STRING" id="649764.HMPREF0762_01084"/>
<dbReference type="eggNOG" id="COG0791">
    <property type="taxonomic scope" value="Bacteria"/>
</dbReference>
<dbReference type="GO" id="GO:0006508">
    <property type="term" value="P:proteolysis"/>
    <property type="evidence" value="ECO:0007669"/>
    <property type="project" value="UniProtKB-KW"/>
</dbReference>
<feature type="signal peptide" evidence="6">
    <location>
        <begin position="1"/>
        <end position="31"/>
    </location>
</feature>
<dbReference type="SUPFAM" id="SSF54001">
    <property type="entry name" value="Cysteine proteinases"/>
    <property type="match status" value="1"/>
</dbReference>
<evidence type="ECO:0000256" key="4">
    <source>
        <dbReference type="ARBA" id="ARBA00022807"/>
    </source>
</evidence>
<dbReference type="Gene3D" id="3.90.1720.10">
    <property type="entry name" value="endopeptidase domain like (from Nostoc punctiforme)"/>
    <property type="match status" value="1"/>
</dbReference>
<dbReference type="Pfam" id="PF00877">
    <property type="entry name" value="NLPC_P60"/>
    <property type="match status" value="1"/>
</dbReference>
<dbReference type="GO" id="GO:0008234">
    <property type="term" value="F:cysteine-type peptidase activity"/>
    <property type="evidence" value="ECO:0007669"/>
    <property type="project" value="UniProtKB-KW"/>
</dbReference>
<evidence type="ECO:0000256" key="2">
    <source>
        <dbReference type="ARBA" id="ARBA00022670"/>
    </source>
</evidence>
<evidence type="ECO:0000256" key="3">
    <source>
        <dbReference type="ARBA" id="ARBA00022801"/>
    </source>
</evidence>
<name>D0WGX9_SLAES</name>
<dbReference type="EMBL" id="ACUX02000006">
    <property type="protein sequence ID" value="EEZ61742.1"/>
    <property type="molecule type" value="Genomic_DNA"/>
</dbReference>
<feature type="chain" id="PRO_5003018029" evidence="6">
    <location>
        <begin position="32"/>
        <end position="554"/>
    </location>
</feature>
<keyword evidence="2" id="KW-0645">Protease</keyword>
<feature type="compositionally biased region" description="Basic and acidic residues" evidence="5">
    <location>
        <begin position="197"/>
        <end position="213"/>
    </location>
</feature>
<sequence>MVPRIWRISAAFFIAAVALVLVAAYTVVASADTDNAAVSPTEVAASAADEDPDTAEAPAATDGQKAAADDASDEKAGQPEGNATADSDGDATAPDNGPSNGGAAPDDEKKPADDPAAQKPSSDEGSTEKDPAPDNGASDEKKPAPEGDSGGGASSDAQPQAPSQDPAEPSEPTDQPSASIVEGPGDESADTHGAGGRSERGETTDGQHEDSRVSETWNIDYAVPSWATSGNVDLRGSLSTAWEMRLLEIGLEKDAESVRFLAATRIMPGFRDARIAGERDVLAIYAVMRGETDGFPYGVTIDSAADAELLGSVYWAANRVTASPSGGLKAEMLSLSETGKSLGLSDEEIARAQNLSDADTGAGVGTMLEGAISSKLTEDELSAIDARIPDGISYGRRAVLEAALSLEGKVDYFWGGKSRAVGWNDSWGSPGIVASAGSTATGSIEPIGLDCSGFVEWAFVNAAGDPAAARYIGTGTSEQIGNSYPVKWNEVKPGDLLFLAGTNAGALNHVGIVLSVNDDGTPREVVHCSGSADNVVVTGPNVFSIARRPYVYGE</sequence>
<dbReference type="PANTHER" id="PTHR47053:SF5">
    <property type="entry name" value="BIFUNCTIONAL MURAMIDASE_DL-ENDOPEPTIDASE CWLT"/>
    <property type="match status" value="1"/>
</dbReference>
<dbReference type="AlphaFoldDB" id="D0WGX9"/>
<dbReference type="HOGENOM" id="CLU_491662_0_0_11"/>
<organism evidence="8 9">
    <name type="scientific">Slackia exigua (strain ATCC 700122 / DSM 15923 / CIP 105133 / JCM 11022 / KCTC 5966 / S-7)</name>
    <dbReference type="NCBI Taxonomy" id="649764"/>
    <lineage>
        <taxon>Bacteria</taxon>
        <taxon>Bacillati</taxon>
        <taxon>Actinomycetota</taxon>
        <taxon>Coriobacteriia</taxon>
        <taxon>Eggerthellales</taxon>
        <taxon>Eggerthellaceae</taxon>
        <taxon>Slackia</taxon>
    </lineage>
</organism>
<dbReference type="Proteomes" id="UP000006001">
    <property type="component" value="Unassembled WGS sequence"/>
</dbReference>
<dbReference type="GeneID" id="85007621"/>
<evidence type="ECO:0000313" key="9">
    <source>
        <dbReference type="Proteomes" id="UP000006001"/>
    </source>
</evidence>
<keyword evidence="3" id="KW-0378">Hydrolase</keyword>